<dbReference type="PANTHER" id="PTHR12001:SF86">
    <property type="entry name" value="GERANYLGERANYL DIPHOSPHATE SYNTHASE"/>
    <property type="match status" value="1"/>
</dbReference>
<proteinExistence type="inferred from homology"/>
<dbReference type="SFLD" id="SFLDS00005">
    <property type="entry name" value="Isoprenoid_Synthase_Type_I"/>
    <property type="match status" value="1"/>
</dbReference>
<dbReference type="InterPro" id="IPR033749">
    <property type="entry name" value="Polyprenyl_synt_CS"/>
</dbReference>
<dbReference type="EMBL" id="NMQU01000076">
    <property type="protein sequence ID" value="OXM47371.1"/>
    <property type="molecule type" value="Genomic_DNA"/>
</dbReference>
<dbReference type="NCBIfam" id="NF041169">
    <property type="entry name" value="f2_encap_cargo4"/>
    <property type="match status" value="1"/>
</dbReference>
<evidence type="ECO:0000256" key="3">
    <source>
        <dbReference type="RuleBase" id="RU004466"/>
    </source>
</evidence>
<dbReference type="AlphaFoldDB" id="A0A229RLP0"/>
<dbReference type="SUPFAM" id="SSF48576">
    <property type="entry name" value="Terpenoid synthases"/>
    <property type="match status" value="1"/>
</dbReference>
<dbReference type="PROSITE" id="PS00723">
    <property type="entry name" value="POLYPRENYL_SYNTHASE_1"/>
    <property type="match status" value="1"/>
</dbReference>
<dbReference type="Gene3D" id="1.10.600.10">
    <property type="entry name" value="Farnesyl Diphosphate Synthase"/>
    <property type="match status" value="1"/>
</dbReference>
<dbReference type="PANTHER" id="PTHR12001">
    <property type="entry name" value="GERANYLGERANYL PYROPHOSPHATE SYNTHASE"/>
    <property type="match status" value="1"/>
</dbReference>
<comment type="caution">
    <text evidence="4">The sequence shown here is derived from an EMBL/GenBank/DDBJ whole genome shotgun (WGS) entry which is preliminary data.</text>
</comment>
<evidence type="ECO:0000256" key="2">
    <source>
        <dbReference type="ARBA" id="ARBA00022842"/>
    </source>
</evidence>
<keyword evidence="2" id="KW-0460">Magnesium</keyword>
<dbReference type="PROSITE" id="PS00444">
    <property type="entry name" value="POLYPRENYL_SYNTHASE_2"/>
    <property type="match status" value="1"/>
</dbReference>
<dbReference type="GO" id="GO:0046872">
    <property type="term" value="F:metal ion binding"/>
    <property type="evidence" value="ECO:0007669"/>
    <property type="project" value="UniProtKB-KW"/>
</dbReference>
<evidence type="ECO:0000313" key="4">
    <source>
        <dbReference type="EMBL" id="OXM47371.1"/>
    </source>
</evidence>
<accession>A0A229RLP0</accession>
<comment type="similarity">
    <text evidence="3">Belongs to the FPP/GGPP synthase family.</text>
</comment>
<dbReference type="Proteomes" id="UP000215563">
    <property type="component" value="Unassembled WGS sequence"/>
</dbReference>
<dbReference type="InterPro" id="IPR008949">
    <property type="entry name" value="Isoprenoid_synthase_dom_sf"/>
</dbReference>
<reference evidence="4 5" key="1">
    <citation type="submission" date="2017-07" db="EMBL/GenBank/DDBJ databases">
        <title>Amycolatopsis alba DSM 44262 Genome sequencing and assembly.</title>
        <authorList>
            <person name="Kaur N."/>
            <person name="Mayilraj S."/>
        </authorList>
    </citation>
    <scope>NUCLEOTIDE SEQUENCE [LARGE SCALE GENOMIC DNA]</scope>
    <source>
        <strain evidence="4 5">DSM 44262</strain>
    </source>
</reference>
<dbReference type="GO" id="GO:0008299">
    <property type="term" value="P:isoprenoid biosynthetic process"/>
    <property type="evidence" value="ECO:0007669"/>
    <property type="project" value="InterPro"/>
</dbReference>
<gene>
    <name evidence="4" type="ORF">CFP75_24335</name>
</gene>
<dbReference type="CDD" id="cd00685">
    <property type="entry name" value="Trans_IPPS_HT"/>
    <property type="match status" value="1"/>
</dbReference>
<organism evidence="4 5">
    <name type="scientific">Amycolatopsis alba DSM 44262</name>
    <dbReference type="NCBI Taxonomy" id="1125972"/>
    <lineage>
        <taxon>Bacteria</taxon>
        <taxon>Bacillati</taxon>
        <taxon>Actinomycetota</taxon>
        <taxon>Actinomycetes</taxon>
        <taxon>Pseudonocardiales</taxon>
        <taxon>Pseudonocardiaceae</taxon>
        <taxon>Amycolatopsis</taxon>
    </lineage>
</organism>
<evidence type="ECO:0000313" key="5">
    <source>
        <dbReference type="Proteomes" id="UP000215563"/>
    </source>
</evidence>
<dbReference type="Pfam" id="PF00348">
    <property type="entry name" value="polyprenyl_synt"/>
    <property type="match status" value="1"/>
</dbReference>
<dbReference type="GO" id="GO:0004659">
    <property type="term" value="F:prenyltransferase activity"/>
    <property type="evidence" value="ECO:0007669"/>
    <property type="project" value="InterPro"/>
</dbReference>
<dbReference type="OrthoDB" id="4497239at2"/>
<keyword evidence="3 4" id="KW-0808">Transferase</keyword>
<keyword evidence="5" id="KW-1185">Reference proteome</keyword>
<dbReference type="SFLD" id="SFLDG01017">
    <property type="entry name" value="Polyprenyl_Transferase_Like"/>
    <property type="match status" value="1"/>
</dbReference>
<evidence type="ECO:0000256" key="1">
    <source>
        <dbReference type="ARBA" id="ARBA00022723"/>
    </source>
</evidence>
<sequence length="342" mass="36089">MRIPVPRSEPAILTQVRGVLDPGLRAAVDRLPEPVRTVAGYHFGWWDERGEQADASGGKALRPALVFGCAQAVGGDVTDAVAGAVAVELVHNFSLLHDDIMDGDHTRRHRRSAWVVFGSPHAVLAGDALVSLALEVLAEAPHPAAGQGLRMVSGAIAALIQGQSMDLDFETRAAVDLAQCLSMAHGKTAALLGCACGLGALLGGGTGRQIECLSEFGRHLGMAFQLIDDLLGIWGDSQVTGKPVFADLQRRKKSLPVVAALNSHSTAGAELAEFYSLDRPLTAPELTHVAHLIEAGGGREWARVEADRQVHEALARLDQAEPAPGPADEFAALAGLILRRDH</sequence>
<protein>
    <submittedName>
        <fullName evidence="4">Dimethylallyltranstransferase</fullName>
    </submittedName>
</protein>
<dbReference type="InterPro" id="IPR000092">
    <property type="entry name" value="Polyprenyl_synt"/>
</dbReference>
<keyword evidence="1" id="KW-0479">Metal-binding</keyword>
<dbReference type="RefSeq" id="WP_039794656.1">
    <property type="nucleotide sequence ID" value="NZ_KB913032.1"/>
</dbReference>
<name>A0A229RLP0_AMYAL</name>